<dbReference type="AlphaFoldDB" id="A0A318RH53"/>
<dbReference type="Proteomes" id="UP000247591">
    <property type="component" value="Unassembled WGS sequence"/>
</dbReference>
<dbReference type="RefSeq" id="WP_110470276.1">
    <property type="nucleotide sequence ID" value="NZ_QJSP01000008.1"/>
</dbReference>
<sequence length="78" mass="7836">MSSNEQQRSSNEEQRQPESTEAADGVLAPATPGAENLGSPDGPAATDGSGSPDEDVLAPATPGAEILGTPEDESGETR</sequence>
<dbReference type="OrthoDB" id="9979645at2"/>
<protein>
    <submittedName>
        <fullName evidence="2">Uncharacterized protein</fullName>
    </submittedName>
</protein>
<proteinExistence type="predicted"/>
<organism evidence="2 3">
    <name type="scientific">Williamsia limnetica</name>
    <dbReference type="NCBI Taxonomy" id="882452"/>
    <lineage>
        <taxon>Bacteria</taxon>
        <taxon>Bacillati</taxon>
        <taxon>Actinomycetota</taxon>
        <taxon>Actinomycetes</taxon>
        <taxon>Mycobacteriales</taxon>
        <taxon>Nocardiaceae</taxon>
        <taxon>Williamsia</taxon>
    </lineage>
</organism>
<reference evidence="2 3" key="1">
    <citation type="submission" date="2018-06" db="EMBL/GenBank/DDBJ databases">
        <title>Genomic Encyclopedia of Type Strains, Phase IV (KMG-IV): sequencing the most valuable type-strain genomes for metagenomic binning, comparative biology and taxonomic classification.</title>
        <authorList>
            <person name="Goeker M."/>
        </authorList>
    </citation>
    <scope>NUCLEOTIDE SEQUENCE [LARGE SCALE GENOMIC DNA]</scope>
    <source>
        <strain evidence="2 3">DSM 45521</strain>
    </source>
</reference>
<comment type="caution">
    <text evidence="2">The sequence shown here is derived from an EMBL/GenBank/DDBJ whole genome shotgun (WGS) entry which is preliminary data.</text>
</comment>
<keyword evidence="3" id="KW-1185">Reference proteome</keyword>
<accession>A0A318RH53</accession>
<feature type="region of interest" description="Disordered" evidence="1">
    <location>
        <begin position="1"/>
        <end position="78"/>
    </location>
</feature>
<dbReference type="EMBL" id="QJSP01000008">
    <property type="protein sequence ID" value="PYE16408.1"/>
    <property type="molecule type" value="Genomic_DNA"/>
</dbReference>
<evidence type="ECO:0000256" key="1">
    <source>
        <dbReference type="SAM" id="MobiDB-lite"/>
    </source>
</evidence>
<evidence type="ECO:0000313" key="3">
    <source>
        <dbReference type="Proteomes" id="UP000247591"/>
    </source>
</evidence>
<evidence type="ECO:0000313" key="2">
    <source>
        <dbReference type="EMBL" id="PYE16408.1"/>
    </source>
</evidence>
<gene>
    <name evidence="2" type="ORF">DFR67_108159</name>
</gene>
<name>A0A318RH53_WILLI</name>